<accession>A0A1W1E6N0</accession>
<protein>
    <submittedName>
        <fullName evidence="1">Uncharacterized protein</fullName>
    </submittedName>
</protein>
<name>A0A1W1E6N0_9ZZZZ</name>
<reference evidence="1" key="1">
    <citation type="submission" date="2016-10" db="EMBL/GenBank/DDBJ databases">
        <authorList>
            <person name="de Groot N.N."/>
        </authorList>
    </citation>
    <scope>NUCLEOTIDE SEQUENCE</scope>
</reference>
<dbReference type="AlphaFoldDB" id="A0A1W1E6N0"/>
<proteinExistence type="predicted"/>
<dbReference type="EMBL" id="FPHZ01000232">
    <property type="protein sequence ID" value="SFV89507.1"/>
    <property type="molecule type" value="Genomic_DNA"/>
</dbReference>
<organism evidence="1">
    <name type="scientific">hydrothermal vent metagenome</name>
    <dbReference type="NCBI Taxonomy" id="652676"/>
    <lineage>
        <taxon>unclassified sequences</taxon>
        <taxon>metagenomes</taxon>
        <taxon>ecological metagenomes</taxon>
    </lineage>
</organism>
<sequence length="59" mass="6581">MLTIVFDAVNLVEGKDIHVVGETTAAFHSAGAVCVLFLLFDIVTSPYHYYVETNDTRYL</sequence>
<gene>
    <name evidence="1" type="ORF">MNB_SUP05-SYMBIONT-5-278</name>
</gene>
<evidence type="ECO:0000313" key="1">
    <source>
        <dbReference type="EMBL" id="SFV89507.1"/>
    </source>
</evidence>